<gene>
    <name evidence="19" type="ORF">POM88_019399</name>
</gene>
<evidence type="ECO:0000256" key="11">
    <source>
        <dbReference type="ARBA" id="ARBA00022833"/>
    </source>
</evidence>
<evidence type="ECO:0000256" key="17">
    <source>
        <dbReference type="SAM" id="SignalP"/>
    </source>
</evidence>
<evidence type="ECO:0000256" key="1">
    <source>
        <dbReference type="ARBA" id="ARBA00000900"/>
    </source>
</evidence>
<keyword evidence="11" id="KW-0862">Zinc</keyword>
<evidence type="ECO:0000256" key="13">
    <source>
        <dbReference type="ARBA" id="ARBA00023136"/>
    </source>
</evidence>
<evidence type="ECO:0000256" key="16">
    <source>
        <dbReference type="SAM" id="Phobius"/>
    </source>
</evidence>
<dbReference type="InterPro" id="IPR025287">
    <property type="entry name" value="WAK_GUB"/>
</dbReference>
<evidence type="ECO:0000313" key="20">
    <source>
        <dbReference type="Proteomes" id="UP001237642"/>
    </source>
</evidence>
<dbReference type="InterPro" id="IPR046948">
    <property type="entry name" value="ATL20-22-like"/>
</dbReference>
<dbReference type="GO" id="GO:0008270">
    <property type="term" value="F:zinc ion binding"/>
    <property type="evidence" value="ECO:0007669"/>
    <property type="project" value="UniProtKB-KW"/>
</dbReference>
<sequence length="349" mass="38808">MENLSKFFLAFFIIISIKHTALCADTCEPTSCSPLAPPVHFPFRLGGQPIQCGYPRFDLSCSNRSELVLNLPFARDFVVTNINYTSQSINFKPKFCPVPRIPISDLLGKPYDFVLLEEYTLYNCSSTWDFLGTSFEVVDCVRNVNGTAVAVPSKYYNGLLPESCTNILSTMDVPMGFQWSAPFCGKCRLENMTCGYKNFKTLEIGCNVSSKSGISKAVEYGLIIGSGLPGLLLLICLAIFARKKINARGRIQQQNHEPDVPTTTIAQQTPRLAKGLDKLTIDSYPMTVLGESKRLPKPSDSTCAICLSEYNPNDALRTIPECNHYFHSSCIDEWLKRNATCPVCRNSPE</sequence>
<evidence type="ECO:0000256" key="2">
    <source>
        <dbReference type="ARBA" id="ARBA00004167"/>
    </source>
</evidence>
<feature type="transmembrane region" description="Helical" evidence="16">
    <location>
        <begin position="220"/>
        <end position="241"/>
    </location>
</feature>
<dbReference type="PROSITE" id="PS50089">
    <property type="entry name" value="ZF_RING_2"/>
    <property type="match status" value="1"/>
</dbReference>
<evidence type="ECO:0000256" key="8">
    <source>
        <dbReference type="ARBA" id="ARBA00022729"/>
    </source>
</evidence>
<keyword evidence="6 16" id="KW-0812">Transmembrane</keyword>
<evidence type="ECO:0000256" key="15">
    <source>
        <dbReference type="PROSITE-ProRule" id="PRU00175"/>
    </source>
</evidence>
<reference evidence="19" key="1">
    <citation type="submission" date="2023-02" db="EMBL/GenBank/DDBJ databases">
        <title>Genome of toxic invasive species Heracleum sosnowskyi carries increased number of genes despite the absence of recent whole-genome duplications.</title>
        <authorList>
            <person name="Schelkunov M."/>
            <person name="Shtratnikova V."/>
            <person name="Makarenko M."/>
            <person name="Klepikova A."/>
            <person name="Omelchenko D."/>
            <person name="Novikova G."/>
            <person name="Obukhova E."/>
            <person name="Bogdanov V."/>
            <person name="Penin A."/>
            <person name="Logacheva M."/>
        </authorList>
    </citation>
    <scope>NUCLEOTIDE SEQUENCE</scope>
    <source>
        <strain evidence="19">Hsosn_3</strain>
        <tissue evidence="19">Leaf</tissue>
    </source>
</reference>
<feature type="domain" description="RING-type" evidence="18">
    <location>
        <begin position="303"/>
        <end position="345"/>
    </location>
</feature>
<dbReference type="EMBL" id="JAUIZM010000005">
    <property type="protein sequence ID" value="KAK1381664.1"/>
    <property type="molecule type" value="Genomic_DNA"/>
</dbReference>
<evidence type="ECO:0000256" key="14">
    <source>
        <dbReference type="ARBA" id="ARBA00024209"/>
    </source>
</evidence>
<dbReference type="CDD" id="cd16461">
    <property type="entry name" value="RING-H2_EL5-like"/>
    <property type="match status" value="1"/>
</dbReference>
<evidence type="ECO:0000256" key="5">
    <source>
        <dbReference type="ARBA" id="ARBA00022679"/>
    </source>
</evidence>
<evidence type="ECO:0000256" key="7">
    <source>
        <dbReference type="ARBA" id="ARBA00022723"/>
    </source>
</evidence>
<reference evidence="19" key="2">
    <citation type="submission" date="2023-05" db="EMBL/GenBank/DDBJ databases">
        <authorList>
            <person name="Schelkunov M.I."/>
        </authorList>
    </citation>
    <scope>NUCLEOTIDE SEQUENCE</scope>
    <source>
        <strain evidence="19">Hsosn_3</strain>
        <tissue evidence="19">Leaf</tissue>
    </source>
</reference>
<keyword evidence="13 16" id="KW-0472">Membrane</keyword>
<keyword evidence="9 15" id="KW-0863">Zinc-finger</keyword>
<dbReference type="GO" id="GO:0016020">
    <property type="term" value="C:membrane"/>
    <property type="evidence" value="ECO:0007669"/>
    <property type="project" value="UniProtKB-SubCell"/>
</dbReference>
<evidence type="ECO:0000256" key="6">
    <source>
        <dbReference type="ARBA" id="ARBA00022692"/>
    </source>
</evidence>
<comment type="pathway">
    <text evidence="3">Protein modification; protein ubiquitination.</text>
</comment>
<dbReference type="InterPro" id="IPR013083">
    <property type="entry name" value="Znf_RING/FYVE/PHD"/>
</dbReference>
<evidence type="ECO:0000256" key="12">
    <source>
        <dbReference type="ARBA" id="ARBA00022989"/>
    </source>
</evidence>
<comment type="subcellular location">
    <subcellularLocation>
        <location evidence="2">Membrane</location>
        <topology evidence="2">Single-pass membrane protein</topology>
    </subcellularLocation>
</comment>
<comment type="caution">
    <text evidence="19">The sequence shown here is derived from an EMBL/GenBank/DDBJ whole genome shotgun (WGS) entry which is preliminary data.</text>
</comment>
<feature type="chain" id="PRO_5042214400" description="RING-type E3 ubiquitin transferase" evidence="17">
    <location>
        <begin position="24"/>
        <end position="349"/>
    </location>
</feature>
<keyword evidence="8 17" id="KW-0732">Signal</keyword>
<dbReference type="Pfam" id="PF13639">
    <property type="entry name" value="zf-RING_2"/>
    <property type="match status" value="1"/>
</dbReference>
<comment type="catalytic activity">
    <reaction evidence="1">
        <text>S-ubiquitinyl-[E2 ubiquitin-conjugating enzyme]-L-cysteine + [acceptor protein]-L-lysine = [E2 ubiquitin-conjugating enzyme]-L-cysteine + N(6)-ubiquitinyl-[acceptor protein]-L-lysine.</text>
        <dbReference type="EC" id="2.3.2.27"/>
    </reaction>
</comment>
<feature type="signal peptide" evidence="17">
    <location>
        <begin position="1"/>
        <end position="23"/>
    </location>
</feature>
<dbReference type="InterPro" id="IPR001841">
    <property type="entry name" value="Znf_RING"/>
</dbReference>
<keyword evidence="20" id="KW-1185">Reference proteome</keyword>
<dbReference type="Pfam" id="PF13947">
    <property type="entry name" value="GUB_WAK_bind"/>
    <property type="match status" value="1"/>
</dbReference>
<name>A0AAD8MR42_9APIA</name>
<evidence type="ECO:0000256" key="9">
    <source>
        <dbReference type="ARBA" id="ARBA00022771"/>
    </source>
</evidence>
<evidence type="ECO:0000313" key="19">
    <source>
        <dbReference type="EMBL" id="KAK1381664.1"/>
    </source>
</evidence>
<dbReference type="GO" id="GO:0030247">
    <property type="term" value="F:polysaccharide binding"/>
    <property type="evidence" value="ECO:0007669"/>
    <property type="project" value="InterPro"/>
</dbReference>
<keyword evidence="12 16" id="KW-1133">Transmembrane helix</keyword>
<comment type="similarity">
    <text evidence="14">Belongs to the RING-type zinc finger family. ATL subfamily.</text>
</comment>
<keyword evidence="7" id="KW-0479">Metal-binding</keyword>
<accession>A0AAD8MR42</accession>
<dbReference type="GO" id="GO:0061630">
    <property type="term" value="F:ubiquitin protein ligase activity"/>
    <property type="evidence" value="ECO:0007669"/>
    <property type="project" value="UniProtKB-EC"/>
</dbReference>
<dbReference type="SUPFAM" id="SSF57850">
    <property type="entry name" value="RING/U-box"/>
    <property type="match status" value="1"/>
</dbReference>
<dbReference type="EC" id="2.3.2.27" evidence="4"/>
<evidence type="ECO:0000256" key="10">
    <source>
        <dbReference type="ARBA" id="ARBA00022786"/>
    </source>
</evidence>
<keyword evidence="5" id="KW-0808">Transferase</keyword>
<dbReference type="Proteomes" id="UP001237642">
    <property type="component" value="Unassembled WGS sequence"/>
</dbReference>
<evidence type="ECO:0000256" key="3">
    <source>
        <dbReference type="ARBA" id="ARBA00004906"/>
    </source>
</evidence>
<proteinExistence type="inferred from homology"/>
<evidence type="ECO:0000259" key="18">
    <source>
        <dbReference type="PROSITE" id="PS50089"/>
    </source>
</evidence>
<dbReference type="PANTHER" id="PTHR46279">
    <property type="entry name" value="RING/U-BOX SUPERFAMILY PROTEIN"/>
    <property type="match status" value="1"/>
</dbReference>
<dbReference type="AlphaFoldDB" id="A0AAD8MR42"/>
<protein>
    <recommendedName>
        <fullName evidence="4">RING-type E3 ubiquitin transferase</fullName>
        <ecNumber evidence="4">2.3.2.27</ecNumber>
    </recommendedName>
</protein>
<keyword evidence="10" id="KW-0833">Ubl conjugation pathway</keyword>
<dbReference type="SMART" id="SM00184">
    <property type="entry name" value="RING"/>
    <property type="match status" value="1"/>
</dbReference>
<evidence type="ECO:0000256" key="4">
    <source>
        <dbReference type="ARBA" id="ARBA00012483"/>
    </source>
</evidence>
<dbReference type="PANTHER" id="PTHR46279:SF31">
    <property type="entry name" value="RING-H2 FINGER PROTEIN ATL20-LIKE ISOFORM X1"/>
    <property type="match status" value="1"/>
</dbReference>
<organism evidence="19 20">
    <name type="scientific">Heracleum sosnowskyi</name>
    <dbReference type="NCBI Taxonomy" id="360622"/>
    <lineage>
        <taxon>Eukaryota</taxon>
        <taxon>Viridiplantae</taxon>
        <taxon>Streptophyta</taxon>
        <taxon>Embryophyta</taxon>
        <taxon>Tracheophyta</taxon>
        <taxon>Spermatophyta</taxon>
        <taxon>Magnoliopsida</taxon>
        <taxon>eudicotyledons</taxon>
        <taxon>Gunneridae</taxon>
        <taxon>Pentapetalae</taxon>
        <taxon>asterids</taxon>
        <taxon>campanulids</taxon>
        <taxon>Apiales</taxon>
        <taxon>Apiaceae</taxon>
        <taxon>Apioideae</taxon>
        <taxon>apioid superclade</taxon>
        <taxon>Tordylieae</taxon>
        <taxon>Tordyliinae</taxon>
        <taxon>Heracleum</taxon>
    </lineage>
</organism>
<dbReference type="Gene3D" id="3.30.40.10">
    <property type="entry name" value="Zinc/RING finger domain, C3HC4 (zinc finger)"/>
    <property type="match status" value="1"/>
</dbReference>